<evidence type="ECO:0000256" key="1">
    <source>
        <dbReference type="SAM" id="MobiDB-lite"/>
    </source>
</evidence>
<feature type="region of interest" description="Disordered" evidence="1">
    <location>
        <begin position="146"/>
        <end position="247"/>
    </location>
</feature>
<sequence>MGNANTNATVTNSVAQFSHVATATATPAAGTASAHHSDILTPTLVIPQAAPQDTIHEPTINLADFEREENPFDEVELKTINDMEVLHDVLLPTLPAQNGLVPAGTGNSIHNDPGLTGGQTVPLPDIPATRCLVQTSQTVNALPQSTAQHMSASYPQRMPTPFVSTTNQDSVQIYSTGSVRYSPPSGGRTSMSHPLKSSRSSPDISNNTSHAAPRVMPEPPVYTPPRHPSHTPPPRPSHLQVRSIRSG</sequence>
<comment type="caution">
    <text evidence="2">The sequence shown here is derived from an EMBL/GenBank/DDBJ whole genome shotgun (WGS) entry which is preliminary data.</text>
</comment>
<evidence type="ECO:0000313" key="3">
    <source>
        <dbReference type="Proteomes" id="UP001209878"/>
    </source>
</evidence>
<dbReference type="GO" id="GO:0043162">
    <property type="term" value="P:ubiquitin-dependent protein catabolic process via the multivesicular body sorting pathway"/>
    <property type="evidence" value="ECO:0007669"/>
    <property type="project" value="InterPro"/>
</dbReference>
<proteinExistence type="predicted"/>
<gene>
    <name evidence="2" type="ORF">NP493_404g00006</name>
</gene>
<evidence type="ECO:0000313" key="2">
    <source>
        <dbReference type="EMBL" id="KAK2181252.1"/>
    </source>
</evidence>
<dbReference type="InterPro" id="IPR038870">
    <property type="entry name" value="UBAP1"/>
</dbReference>
<protein>
    <submittedName>
        <fullName evidence="2">Uncharacterized protein</fullName>
    </submittedName>
</protein>
<organism evidence="2 3">
    <name type="scientific">Ridgeia piscesae</name>
    <name type="common">Tubeworm</name>
    <dbReference type="NCBI Taxonomy" id="27915"/>
    <lineage>
        <taxon>Eukaryota</taxon>
        <taxon>Metazoa</taxon>
        <taxon>Spiralia</taxon>
        <taxon>Lophotrochozoa</taxon>
        <taxon>Annelida</taxon>
        <taxon>Polychaeta</taxon>
        <taxon>Sedentaria</taxon>
        <taxon>Canalipalpata</taxon>
        <taxon>Sabellida</taxon>
        <taxon>Siboglinidae</taxon>
        <taxon>Ridgeia</taxon>
    </lineage>
</organism>
<dbReference type="AlphaFoldDB" id="A0AAD9NSL2"/>
<feature type="compositionally biased region" description="Polar residues" evidence="1">
    <location>
        <begin position="187"/>
        <end position="210"/>
    </location>
</feature>
<dbReference type="Proteomes" id="UP001209878">
    <property type="component" value="Unassembled WGS sequence"/>
</dbReference>
<feature type="compositionally biased region" description="Pro residues" evidence="1">
    <location>
        <begin position="216"/>
        <end position="236"/>
    </location>
</feature>
<dbReference type="PANTHER" id="PTHR15960">
    <property type="entry name" value="LD44032P"/>
    <property type="match status" value="1"/>
</dbReference>
<dbReference type="EMBL" id="JAODUO010000404">
    <property type="protein sequence ID" value="KAK2181252.1"/>
    <property type="molecule type" value="Genomic_DNA"/>
</dbReference>
<dbReference type="GO" id="GO:0000813">
    <property type="term" value="C:ESCRT I complex"/>
    <property type="evidence" value="ECO:0007669"/>
    <property type="project" value="InterPro"/>
</dbReference>
<accession>A0AAD9NSL2</accession>
<keyword evidence="3" id="KW-1185">Reference proteome</keyword>
<name>A0AAD9NSL2_RIDPI</name>
<dbReference type="GO" id="GO:0043130">
    <property type="term" value="F:ubiquitin binding"/>
    <property type="evidence" value="ECO:0007669"/>
    <property type="project" value="InterPro"/>
</dbReference>
<dbReference type="PANTHER" id="PTHR15960:SF5">
    <property type="entry name" value="LD44032P"/>
    <property type="match status" value="1"/>
</dbReference>
<feature type="compositionally biased region" description="Polar residues" evidence="1">
    <location>
        <begin position="162"/>
        <end position="179"/>
    </location>
</feature>
<reference evidence="2" key="1">
    <citation type="journal article" date="2023" name="Mol. Biol. Evol.">
        <title>Third-Generation Sequencing Reveals the Adaptive Role of the Epigenome in Three Deep-Sea Polychaetes.</title>
        <authorList>
            <person name="Perez M."/>
            <person name="Aroh O."/>
            <person name="Sun Y."/>
            <person name="Lan Y."/>
            <person name="Juniper S.K."/>
            <person name="Young C.R."/>
            <person name="Angers B."/>
            <person name="Qian P.Y."/>
        </authorList>
    </citation>
    <scope>NUCLEOTIDE SEQUENCE</scope>
    <source>
        <strain evidence="2">R07B-5</strain>
    </source>
</reference>